<dbReference type="EMBL" id="SRLO01000154">
    <property type="protein sequence ID" value="TNN71099.1"/>
    <property type="molecule type" value="Genomic_DNA"/>
</dbReference>
<feature type="compositionally biased region" description="Low complexity" evidence="1">
    <location>
        <begin position="75"/>
        <end position="91"/>
    </location>
</feature>
<proteinExistence type="predicted"/>
<feature type="region of interest" description="Disordered" evidence="1">
    <location>
        <begin position="74"/>
        <end position="95"/>
    </location>
</feature>
<evidence type="ECO:0000313" key="3">
    <source>
        <dbReference type="Proteomes" id="UP000314294"/>
    </source>
</evidence>
<accession>A0A4Z2HZ18</accession>
<keyword evidence="3" id="KW-1185">Reference proteome</keyword>
<reference evidence="2 3" key="1">
    <citation type="submission" date="2019-03" db="EMBL/GenBank/DDBJ databases">
        <title>First draft genome of Liparis tanakae, snailfish: a comprehensive survey of snailfish specific genes.</title>
        <authorList>
            <person name="Kim W."/>
            <person name="Song I."/>
            <person name="Jeong J.-H."/>
            <person name="Kim D."/>
            <person name="Kim S."/>
            <person name="Ryu S."/>
            <person name="Song J.Y."/>
            <person name="Lee S.K."/>
        </authorList>
    </citation>
    <scope>NUCLEOTIDE SEQUENCE [LARGE SCALE GENOMIC DNA]</scope>
    <source>
        <tissue evidence="2">Muscle</tissue>
    </source>
</reference>
<gene>
    <name evidence="2" type="ORF">EYF80_018619</name>
</gene>
<dbReference type="AlphaFoldDB" id="A0A4Z2HZ18"/>
<protein>
    <submittedName>
        <fullName evidence="2">Uncharacterized protein</fullName>
    </submittedName>
</protein>
<evidence type="ECO:0000313" key="2">
    <source>
        <dbReference type="EMBL" id="TNN71099.1"/>
    </source>
</evidence>
<organism evidence="2 3">
    <name type="scientific">Liparis tanakae</name>
    <name type="common">Tanaka's snailfish</name>
    <dbReference type="NCBI Taxonomy" id="230148"/>
    <lineage>
        <taxon>Eukaryota</taxon>
        <taxon>Metazoa</taxon>
        <taxon>Chordata</taxon>
        <taxon>Craniata</taxon>
        <taxon>Vertebrata</taxon>
        <taxon>Euteleostomi</taxon>
        <taxon>Actinopterygii</taxon>
        <taxon>Neopterygii</taxon>
        <taxon>Teleostei</taxon>
        <taxon>Neoteleostei</taxon>
        <taxon>Acanthomorphata</taxon>
        <taxon>Eupercaria</taxon>
        <taxon>Perciformes</taxon>
        <taxon>Cottioidei</taxon>
        <taxon>Cottales</taxon>
        <taxon>Liparidae</taxon>
        <taxon>Liparis</taxon>
    </lineage>
</organism>
<dbReference type="Proteomes" id="UP000314294">
    <property type="component" value="Unassembled WGS sequence"/>
</dbReference>
<evidence type="ECO:0000256" key="1">
    <source>
        <dbReference type="SAM" id="MobiDB-lite"/>
    </source>
</evidence>
<sequence>MKLSVVTFVGPMLRIESVKIDQLLLPLFAAIRSDTFAASDVPDASTLKRTDRNGAVKAPRAVQEQAFKNGYGILSSSSSSSSSCSSSSSSSPYTGQSVADMLVWCYNAFRALSAEPPDNPSVTL</sequence>
<comment type="caution">
    <text evidence="2">The sequence shown here is derived from an EMBL/GenBank/DDBJ whole genome shotgun (WGS) entry which is preliminary data.</text>
</comment>
<name>A0A4Z2HZ18_9TELE</name>